<sequence>MNHEIEDIIKGEDIVRAIKARRIRWYGHLKRMEKKKHERKITEWKPDNNRSRGRPKIRREDQVRKDLSKLDIQDWSKKIQDRTQWKEIVEQAKTCRQL</sequence>
<accession>A0AA38I861</accession>
<organism evidence="2 3">
    <name type="scientific">Zophobas morio</name>
    <dbReference type="NCBI Taxonomy" id="2755281"/>
    <lineage>
        <taxon>Eukaryota</taxon>
        <taxon>Metazoa</taxon>
        <taxon>Ecdysozoa</taxon>
        <taxon>Arthropoda</taxon>
        <taxon>Hexapoda</taxon>
        <taxon>Insecta</taxon>
        <taxon>Pterygota</taxon>
        <taxon>Neoptera</taxon>
        <taxon>Endopterygota</taxon>
        <taxon>Coleoptera</taxon>
        <taxon>Polyphaga</taxon>
        <taxon>Cucujiformia</taxon>
        <taxon>Tenebrionidae</taxon>
        <taxon>Zophobas</taxon>
    </lineage>
</organism>
<comment type="caution">
    <text evidence="2">The sequence shown here is derived from an EMBL/GenBank/DDBJ whole genome shotgun (WGS) entry which is preliminary data.</text>
</comment>
<dbReference type="Proteomes" id="UP001168821">
    <property type="component" value="Unassembled WGS sequence"/>
</dbReference>
<feature type="region of interest" description="Disordered" evidence="1">
    <location>
        <begin position="36"/>
        <end position="63"/>
    </location>
</feature>
<gene>
    <name evidence="2" type="ORF">Zmor_017305</name>
</gene>
<dbReference type="EMBL" id="JALNTZ010000005">
    <property type="protein sequence ID" value="KAJ3651255.1"/>
    <property type="molecule type" value="Genomic_DNA"/>
</dbReference>
<feature type="compositionally biased region" description="Basic and acidic residues" evidence="1">
    <location>
        <begin position="40"/>
        <end position="50"/>
    </location>
</feature>
<dbReference type="AlphaFoldDB" id="A0AA38I861"/>
<proteinExistence type="predicted"/>
<evidence type="ECO:0008006" key="4">
    <source>
        <dbReference type="Google" id="ProtNLM"/>
    </source>
</evidence>
<name>A0AA38I861_9CUCU</name>
<keyword evidence="3" id="KW-1185">Reference proteome</keyword>
<evidence type="ECO:0000313" key="3">
    <source>
        <dbReference type="Proteomes" id="UP001168821"/>
    </source>
</evidence>
<reference evidence="2" key="1">
    <citation type="journal article" date="2023" name="G3 (Bethesda)">
        <title>Whole genome assemblies of Zophobas morio and Tenebrio molitor.</title>
        <authorList>
            <person name="Kaur S."/>
            <person name="Stinson S.A."/>
            <person name="diCenzo G.C."/>
        </authorList>
    </citation>
    <scope>NUCLEOTIDE SEQUENCE</scope>
    <source>
        <strain evidence="2">QUZm001</strain>
    </source>
</reference>
<evidence type="ECO:0000313" key="2">
    <source>
        <dbReference type="EMBL" id="KAJ3651255.1"/>
    </source>
</evidence>
<evidence type="ECO:0000256" key="1">
    <source>
        <dbReference type="SAM" id="MobiDB-lite"/>
    </source>
</evidence>
<protein>
    <recommendedName>
        <fullName evidence="4">Endonuclease-reverse transcriptase</fullName>
    </recommendedName>
</protein>